<dbReference type="EMBL" id="JACCFS010000001">
    <property type="protein sequence ID" value="NYJ37934.1"/>
    <property type="molecule type" value="Genomic_DNA"/>
</dbReference>
<name>A0A7Z0ETC9_9ACTN</name>
<keyword evidence="3" id="KW-1185">Reference proteome</keyword>
<dbReference type="AlphaFoldDB" id="A0A7Z0ETC9"/>
<dbReference type="RefSeq" id="WP_179829066.1">
    <property type="nucleotide sequence ID" value="NZ_JACCFS010000001.1"/>
</dbReference>
<reference evidence="2 3" key="1">
    <citation type="submission" date="2020-07" db="EMBL/GenBank/DDBJ databases">
        <title>Sequencing the genomes of 1000 actinobacteria strains.</title>
        <authorList>
            <person name="Klenk H.-P."/>
        </authorList>
    </citation>
    <scope>NUCLEOTIDE SEQUENCE [LARGE SCALE GENOMIC DNA]</scope>
    <source>
        <strain evidence="2 3">DSM 44442</strain>
    </source>
</reference>
<accession>A0A7Z0ETC9</accession>
<proteinExistence type="predicted"/>
<evidence type="ECO:0000256" key="1">
    <source>
        <dbReference type="SAM" id="MobiDB-lite"/>
    </source>
</evidence>
<evidence type="ECO:0000313" key="3">
    <source>
        <dbReference type="Proteomes" id="UP000572051"/>
    </source>
</evidence>
<organism evidence="2 3">
    <name type="scientific">Nocardiopsis aegyptia</name>
    <dbReference type="NCBI Taxonomy" id="220378"/>
    <lineage>
        <taxon>Bacteria</taxon>
        <taxon>Bacillati</taxon>
        <taxon>Actinomycetota</taxon>
        <taxon>Actinomycetes</taxon>
        <taxon>Streptosporangiales</taxon>
        <taxon>Nocardiopsidaceae</taxon>
        <taxon>Nocardiopsis</taxon>
    </lineage>
</organism>
<dbReference type="Proteomes" id="UP000572051">
    <property type="component" value="Unassembled WGS sequence"/>
</dbReference>
<evidence type="ECO:0000313" key="2">
    <source>
        <dbReference type="EMBL" id="NYJ37934.1"/>
    </source>
</evidence>
<sequence length="763" mass="82397">MDHHTTPDPRYARDRLARALTSALTHDDPRVREAAARRADAWYRVVDGMSEGTLEIGSRTPVRGLPAWVTPEVVHGGFATGAPAAAGPLRPHERDLVRRHGLPAERAALYAHHLTEEGLAALTALLESGEYDLELPEEAALLTVAWLLRAGDARGALDLLRVVEPFAATLCLTPRPAPREPVPPNTVFRDTVGQVDRALGRRAARTDRDGNRPKAQQEALAVWNPFADRVLSHWWETVRDGRVDAVRPVGWDARGAALLTDYARLADEHTLCSKHRRPKENLAVLLAALRESAEEGGPTARRRGQLQHAVDSMVAKRGRPGSARHTALRSVEAEQAARPTHDVLACVLRSRIADLPAASGICDPAGALAPVGEHEAAEFGVPAHWPVPEPLRRNVLRGVVGTLDELAALGVITSAEVMAGLVPALVAEAEAASAPDPALSRLLAAHHRAFSRRRSLLLLNLSSQVRPTELPWVRKTLPHRTAKDAHERAARDLLLRLGTAVLEHFPGTVVPNPMVSQFTTLNRSAGLGLPFVEELAADIFAGAFTPKFTRAAQEAGALLADSPYARYYGIDYAEVLALPAGGGHGQRRGGDAFAELCRVRAGRPGPGVAGQGMVIEQAQILTTHNLAVLVGLGVRPDRGWADLARRAHGVTMDTVAGLPRSPLPDRVRRAAFSWRQTLFFLSLCSAAEQRDVLVWMGGRARDLPVHARRRLEPLLAGLRQVVDGAPLRESATVRRFQGWSQSGYWMLDDAPATGPGQIPNGGA</sequence>
<comment type="caution">
    <text evidence="2">The sequence shown here is derived from an EMBL/GenBank/DDBJ whole genome shotgun (WGS) entry which is preliminary data.</text>
</comment>
<protein>
    <submittedName>
        <fullName evidence="2">Uncharacterized protein</fullName>
    </submittedName>
</protein>
<feature type="region of interest" description="Disordered" evidence="1">
    <location>
        <begin position="294"/>
        <end position="334"/>
    </location>
</feature>
<gene>
    <name evidence="2" type="ORF">HNR10_005815</name>
</gene>